<dbReference type="SUPFAM" id="SSF49363">
    <property type="entry name" value="Purple acid phosphatase, N-terminal domain"/>
    <property type="match status" value="1"/>
</dbReference>
<dbReference type="Proteomes" id="UP000779809">
    <property type="component" value="Unassembled WGS sequence"/>
</dbReference>
<feature type="signal peptide" evidence="2">
    <location>
        <begin position="1"/>
        <end position="20"/>
    </location>
</feature>
<feature type="compositionally biased region" description="Basic and acidic residues" evidence="1">
    <location>
        <begin position="31"/>
        <end position="51"/>
    </location>
</feature>
<protein>
    <submittedName>
        <fullName evidence="3">RSAM-associated Gly-rich repeat protein</fullName>
    </submittedName>
</protein>
<name>A0A932A7W9_9BACT</name>
<evidence type="ECO:0000256" key="2">
    <source>
        <dbReference type="SAM" id="SignalP"/>
    </source>
</evidence>
<dbReference type="GO" id="GO:0046872">
    <property type="term" value="F:metal ion binding"/>
    <property type="evidence" value="ECO:0007669"/>
    <property type="project" value="InterPro"/>
</dbReference>
<evidence type="ECO:0000256" key="1">
    <source>
        <dbReference type="SAM" id="MobiDB-lite"/>
    </source>
</evidence>
<evidence type="ECO:0000313" key="3">
    <source>
        <dbReference type="EMBL" id="MBI2678097.1"/>
    </source>
</evidence>
<proteinExistence type="predicted"/>
<gene>
    <name evidence="3" type="primary">grrA</name>
    <name evidence="3" type="ORF">HYX28_04900</name>
</gene>
<comment type="caution">
    <text evidence="3">The sequence shown here is derived from an EMBL/GenBank/DDBJ whole genome shotgun (WGS) entry which is preliminary data.</text>
</comment>
<evidence type="ECO:0000313" key="4">
    <source>
        <dbReference type="Proteomes" id="UP000779809"/>
    </source>
</evidence>
<dbReference type="NCBIfam" id="TIGR04260">
    <property type="entry name" value="Cyano_gly_rpt"/>
    <property type="match status" value="1"/>
</dbReference>
<keyword evidence="2" id="KW-0732">Signal</keyword>
<dbReference type="GO" id="GO:0003993">
    <property type="term" value="F:acid phosphatase activity"/>
    <property type="evidence" value="ECO:0007669"/>
    <property type="project" value="InterPro"/>
</dbReference>
<feature type="chain" id="PRO_5037555418" evidence="2">
    <location>
        <begin position="21"/>
        <end position="219"/>
    </location>
</feature>
<accession>A0A932A7W9</accession>
<dbReference type="EMBL" id="JACPNR010000006">
    <property type="protein sequence ID" value="MBI2678097.1"/>
    <property type="molecule type" value="Genomic_DNA"/>
</dbReference>
<dbReference type="InterPro" id="IPR008963">
    <property type="entry name" value="Purple_acid_Pase-like_N"/>
</dbReference>
<dbReference type="AlphaFoldDB" id="A0A932A7W9"/>
<reference evidence="3" key="1">
    <citation type="submission" date="2020-07" db="EMBL/GenBank/DDBJ databases">
        <title>Huge and variable diversity of episymbiotic CPR bacteria and DPANN archaea in groundwater ecosystems.</title>
        <authorList>
            <person name="He C.Y."/>
            <person name="Keren R."/>
            <person name="Whittaker M."/>
            <person name="Farag I.F."/>
            <person name="Doudna J."/>
            <person name="Cate J.H.D."/>
            <person name="Banfield J.F."/>
        </authorList>
    </citation>
    <scope>NUCLEOTIDE SEQUENCE</scope>
    <source>
        <strain evidence="3">NC_groundwater_580_Pr5_B-0.1um_64_19</strain>
    </source>
</reference>
<dbReference type="InterPro" id="IPR026356">
    <property type="entry name" value="GrrA/OscA1_RiPP"/>
</dbReference>
<sequence length="219" mass="24492">MRKSAILLLALAFGATPAIAQSTMQTGQESRQPRESKESRTRAEVRREEAARRAQAVRNRQAMRNRAYQNGYRGAYNNGYPNTPAGNSGYYNGGYYNGTNGAYQNGNNGYYNRGYNSANNPGYDTPGERNLPDRVDIIGQPRVDVGRNGARIFWQTNNVAATDVWLVGGGINGHRTEYQRGGSRDHQVTFNNLRPNTSYTYLIRSNNGQVRYQGSFTTR</sequence>
<feature type="region of interest" description="Disordered" evidence="1">
    <location>
        <begin position="21"/>
        <end position="51"/>
    </location>
</feature>
<feature type="compositionally biased region" description="Polar residues" evidence="1">
    <location>
        <begin position="21"/>
        <end position="30"/>
    </location>
</feature>
<organism evidence="3 4">
    <name type="scientific">Candidatus Korobacter versatilis</name>
    <dbReference type="NCBI Taxonomy" id="658062"/>
    <lineage>
        <taxon>Bacteria</taxon>
        <taxon>Pseudomonadati</taxon>
        <taxon>Acidobacteriota</taxon>
        <taxon>Terriglobia</taxon>
        <taxon>Terriglobales</taxon>
        <taxon>Candidatus Korobacteraceae</taxon>
        <taxon>Candidatus Korobacter</taxon>
    </lineage>
</organism>